<sequence length="247" mass="25708">MSRLPAVLAWVGGTALHPAGLVAGAGLLVGSVLTTGSPTPGARVAGGLLWGAGPENSLLAVAASALASAGARERVLTADEEAWARAELLGDALPPRGRVVVTDTVGAGDRPFVVPRWDGAVTVNLGPDLFADPAGTDPHTFLHELVHVCQVQALGVRAFTTRAALTQVAHTLGRDAYAYDGPVRPLAGYGLEQQAQLLADWWRGSPGRRGRPVPRAGLRGHTRRPRDPASPWAACVADLHAGRLRPR</sequence>
<gene>
    <name evidence="2" type="ORF">SAMN05661030_0402</name>
</gene>
<dbReference type="AlphaFoldDB" id="A0A1I1HJQ9"/>
<dbReference type="Proteomes" id="UP000199022">
    <property type="component" value="Unassembled WGS sequence"/>
</dbReference>
<name>A0A1I1HJQ9_9ACTN</name>
<protein>
    <recommendedName>
        <fullName evidence="4">DUF4157 domain-containing protein</fullName>
    </recommendedName>
</protein>
<keyword evidence="3" id="KW-1185">Reference proteome</keyword>
<dbReference type="OrthoDB" id="8686772at2"/>
<organism evidence="2 3">
    <name type="scientific">Klenkia taihuensis</name>
    <dbReference type="NCBI Taxonomy" id="1225127"/>
    <lineage>
        <taxon>Bacteria</taxon>
        <taxon>Bacillati</taxon>
        <taxon>Actinomycetota</taxon>
        <taxon>Actinomycetes</taxon>
        <taxon>Geodermatophilales</taxon>
        <taxon>Geodermatophilaceae</taxon>
        <taxon>Klenkia</taxon>
    </lineage>
</organism>
<feature type="compositionally biased region" description="Basic residues" evidence="1">
    <location>
        <begin position="207"/>
        <end position="224"/>
    </location>
</feature>
<accession>A0A1I1HJQ9</accession>
<proteinExistence type="predicted"/>
<evidence type="ECO:0000313" key="3">
    <source>
        <dbReference type="Proteomes" id="UP000199022"/>
    </source>
</evidence>
<dbReference type="RefSeq" id="WP_091554109.1">
    <property type="nucleotide sequence ID" value="NZ_BNAC01000002.1"/>
</dbReference>
<reference evidence="3" key="1">
    <citation type="submission" date="2016-10" db="EMBL/GenBank/DDBJ databases">
        <authorList>
            <person name="Varghese N."/>
            <person name="Submissions S."/>
        </authorList>
    </citation>
    <scope>NUCLEOTIDE SEQUENCE [LARGE SCALE GENOMIC DNA]</scope>
    <source>
        <strain evidence="3">DSM 45962</strain>
    </source>
</reference>
<evidence type="ECO:0008006" key="4">
    <source>
        <dbReference type="Google" id="ProtNLM"/>
    </source>
</evidence>
<evidence type="ECO:0000313" key="2">
    <source>
        <dbReference type="EMBL" id="SFC21693.1"/>
    </source>
</evidence>
<feature type="region of interest" description="Disordered" evidence="1">
    <location>
        <begin position="207"/>
        <end position="230"/>
    </location>
</feature>
<dbReference type="EMBL" id="FOMD01000001">
    <property type="protein sequence ID" value="SFC21693.1"/>
    <property type="molecule type" value="Genomic_DNA"/>
</dbReference>
<evidence type="ECO:0000256" key="1">
    <source>
        <dbReference type="SAM" id="MobiDB-lite"/>
    </source>
</evidence>
<dbReference type="STRING" id="1225127.SAMN05661030_0402"/>